<evidence type="ECO:0000259" key="3">
    <source>
        <dbReference type="SMART" id="SM00322"/>
    </source>
</evidence>
<keyword evidence="2" id="KW-0694">RNA-binding</keyword>
<dbReference type="SUPFAM" id="SSF54791">
    <property type="entry name" value="Eukaryotic type KH-domain (KH-domain type I)"/>
    <property type="match status" value="2"/>
</dbReference>
<gene>
    <name evidence="4" type="ORF">LSAT_V11C800433470</name>
</gene>
<organism evidence="4 5">
    <name type="scientific">Lactuca sativa</name>
    <name type="common">Garden lettuce</name>
    <dbReference type="NCBI Taxonomy" id="4236"/>
    <lineage>
        <taxon>Eukaryota</taxon>
        <taxon>Viridiplantae</taxon>
        <taxon>Streptophyta</taxon>
        <taxon>Embryophyta</taxon>
        <taxon>Tracheophyta</taxon>
        <taxon>Spermatophyta</taxon>
        <taxon>Magnoliopsida</taxon>
        <taxon>eudicotyledons</taxon>
        <taxon>Gunneridae</taxon>
        <taxon>Pentapetalae</taxon>
        <taxon>asterids</taxon>
        <taxon>campanulids</taxon>
        <taxon>Asterales</taxon>
        <taxon>Asteraceae</taxon>
        <taxon>Cichorioideae</taxon>
        <taxon>Cichorieae</taxon>
        <taxon>Lactucinae</taxon>
        <taxon>Lactuca</taxon>
    </lineage>
</organism>
<keyword evidence="5" id="KW-1185">Reference proteome</keyword>
<keyword evidence="1" id="KW-0677">Repeat</keyword>
<feature type="domain" description="K Homology" evidence="3">
    <location>
        <begin position="165"/>
        <end position="227"/>
    </location>
</feature>
<evidence type="ECO:0000256" key="1">
    <source>
        <dbReference type="ARBA" id="ARBA00022737"/>
    </source>
</evidence>
<evidence type="ECO:0000313" key="4">
    <source>
        <dbReference type="EMBL" id="KAJ0193283.1"/>
    </source>
</evidence>
<name>A0A9R1UUT7_LACSA</name>
<protein>
    <recommendedName>
        <fullName evidence="3">K Homology domain-containing protein</fullName>
    </recommendedName>
</protein>
<feature type="domain" description="K Homology" evidence="3">
    <location>
        <begin position="41"/>
        <end position="101"/>
    </location>
</feature>
<dbReference type="Gene3D" id="3.30.1370.10">
    <property type="entry name" value="K Homology domain, type 1"/>
    <property type="match status" value="1"/>
</dbReference>
<dbReference type="SMART" id="SM00322">
    <property type="entry name" value="KH"/>
    <property type="match status" value="2"/>
</dbReference>
<dbReference type="PANTHER" id="PTHR10288">
    <property type="entry name" value="KH DOMAIN CONTAINING RNA BINDING PROTEIN"/>
    <property type="match status" value="1"/>
</dbReference>
<dbReference type="EMBL" id="NBSK02000008">
    <property type="protein sequence ID" value="KAJ0193283.1"/>
    <property type="molecule type" value="Genomic_DNA"/>
</dbReference>
<comment type="caution">
    <text evidence="4">The sequence shown here is derived from an EMBL/GenBank/DDBJ whole genome shotgun (WGS) entry which is preliminary data.</text>
</comment>
<dbReference type="Pfam" id="PF00013">
    <property type="entry name" value="KH_1"/>
    <property type="match status" value="2"/>
</dbReference>
<sequence length="231" mass="24829">MIKSAVESRNPASQNVAILIFNRPVESGFQKGMDMASSSGAQVSARLVISQNQMGCLLGKGGSIVEDMRKMTGAFIKIVENVIGEMINVRDALYSVTGRLRNNLFSNKMSNSHETGTGTKRHNTNLTQAMDNLKLSSSSIDRPMTPGNWHIPDISTGSTSVDRSAAIVSNMSVEILNGSNLTRLRQILGAKVVVHELRSGTSDHIVVISGTPNETQSAQSLLQAFILADQS</sequence>
<dbReference type="GO" id="GO:0003723">
    <property type="term" value="F:RNA binding"/>
    <property type="evidence" value="ECO:0007669"/>
    <property type="project" value="UniProtKB-UniRule"/>
</dbReference>
<dbReference type="Gene3D" id="3.30.310.210">
    <property type="match status" value="1"/>
</dbReference>
<dbReference type="PROSITE" id="PS50084">
    <property type="entry name" value="KH_TYPE_1"/>
    <property type="match status" value="2"/>
</dbReference>
<dbReference type="InterPro" id="IPR036612">
    <property type="entry name" value="KH_dom_type_1_sf"/>
</dbReference>
<evidence type="ECO:0000256" key="2">
    <source>
        <dbReference type="PROSITE-ProRule" id="PRU00117"/>
    </source>
</evidence>
<dbReference type="InterPro" id="IPR004088">
    <property type="entry name" value="KH_dom_type_1"/>
</dbReference>
<dbReference type="Proteomes" id="UP000235145">
    <property type="component" value="Unassembled WGS sequence"/>
</dbReference>
<proteinExistence type="predicted"/>
<evidence type="ECO:0000313" key="5">
    <source>
        <dbReference type="Proteomes" id="UP000235145"/>
    </source>
</evidence>
<dbReference type="InterPro" id="IPR004087">
    <property type="entry name" value="KH_dom"/>
</dbReference>
<reference evidence="4 5" key="1">
    <citation type="journal article" date="2017" name="Nat. Commun.">
        <title>Genome assembly with in vitro proximity ligation data and whole-genome triplication in lettuce.</title>
        <authorList>
            <person name="Reyes-Chin-Wo S."/>
            <person name="Wang Z."/>
            <person name="Yang X."/>
            <person name="Kozik A."/>
            <person name="Arikit S."/>
            <person name="Song C."/>
            <person name="Xia L."/>
            <person name="Froenicke L."/>
            <person name="Lavelle D.O."/>
            <person name="Truco M.J."/>
            <person name="Xia R."/>
            <person name="Zhu S."/>
            <person name="Xu C."/>
            <person name="Xu H."/>
            <person name="Xu X."/>
            <person name="Cox K."/>
            <person name="Korf I."/>
            <person name="Meyers B.C."/>
            <person name="Michelmore R.W."/>
        </authorList>
    </citation>
    <scope>NUCLEOTIDE SEQUENCE [LARGE SCALE GENOMIC DNA]</scope>
    <source>
        <strain evidence="5">cv. Salinas</strain>
        <tissue evidence="4">Seedlings</tissue>
    </source>
</reference>
<dbReference type="AlphaFoldDB" id="A0A9R1UUT7"/>
<accession>A0A9R1UUT7</accession>